<reference evidence="1 2" key="1">
    <citation type="journal article" date="2015" name="Genome Announc.">
        <title>Draft Genome Sequence of the Terrestrial Cyanobacterium Scytonema millei VB511283, Isolated from Eastern India.</title>
        <authorList>
            <person name="Sen D."/>
            <person name="Chandrababunaidu M.M."/>
            <person name="Singh D."/>
            <person name="Sanghi N."/>
            <person name="Ghorai A."/>
            <person name="Mishra G.P."/>
            <person name="Madduluri M."/>
            <person name="Adhikary S.P."/>
            <person name="Tripathy S."/>
        </authorList>
    </citation>
    <scope>NUCLEOTIDE SEQUENCE [LARGE SCALE GENOMIC DNA]</scope>
    <source>
        <strain evidence="1 2">VB511283</strain>
    </source>
</reference>
<dbReference type="Proteomes" id="UP000031532">
    <property type="component" value="Unassembled WGS sequence"/>
</dbReference>
<organism evidence="1 2">
    <name type="scientific">Scytonema millei VB511283</name>
    <dbReference type="NCBI Taxonomy" id="1245923"/>
    <lineage>
        <taxon>Bacteria</taxon>
        <taxon>Bacillati</taxon>
        <taxon>Cyanobacteriota</taxon>
        <taxon>Cyanophyceae</taxon>
        <taxon>Nostocales</taxon>
        <taxon>Scytonemataceae</taxon>
        <taxon>Scytonema</taxon>
    </lineage>
</organism>
<dbReference type="EMBL" id="JTJC03000001">
    <property type="protein sequence ID" value="NHC33212.1"/>
    <property type="molecule type" value="Genomic_DNA"/>
</dbReference>
<dbReference type="AlphaFoldDB" id="A0A9X5I365"/>
<name>A0A9X5I365_9CYAN</name>
<accession>A0A9X5I365</accession>
<protein>
    <submittedName>
        <fullName evidence="1">Uncharacterized protein</fullName>
    </submittedName>
</protein>
<comment type="caution">
    <text evidence="1">The sequence shown here is derived from an EMBL/GenBank/DDBJ whole genome shotgun (WGS) entry which is preliminary data.</text>
</comment>
<gene>
    <name evidence="1" type="ORF">QH73_0000780</name>
</gene>
<evidence type="ECO:0000313" key="2">
    <source>
        <dbReference type="Proteomes" id="UP000031532"/>
    </source>
</evidence>
<evidence type="ECO:0000313" key="1">
    <source>
        <dbReference type="EMBL" id="NHC33212.1"/>
    </source>
</evidence>
<sequence>MSVTDDCDCPTAKVWEYVPALGKSCRANCANLTRLPGAFYFVMPLRAASGQ</sequence>
<dbReference type="RefSeq" id="WP_165587594.1">
    <property type="nucleotide sequence ID" value="NZ_JTJC03000001.1"/>
</dbReference>
<proteinExistence type="predicted"/>
<keyword evidence="2" id="KW-1185">Reference proteome</keyword>